<dbReference type="InterPro" id="IPR006517">
    <property type="entry name" value="Phage_terminase_lsu-like_C"/>
</dbReference>
<dbReference type="Proteomes" id="UP000244092">
    <property type="component" value="Unassembled WGS sequence"/>
</dbReference>
<dbReference type="Pfam" id="PF17289">
    <property type="entry name" value="Terminase_6C"/>
    <property type="match status" value="1"/>
</dbReference>
<dbReference type="AlphaFoldDB" id="A0A2T6CAQ9"/>
<reference evidence="3 4" key="1">
    <citation type="submission" date="2018-04" db="EMBL/GenBank/DDBJ databases">
        <title>Genomic Encyclopedia of Archaeal and Bacterial Type Strains, Phase II (KMG-II): from individual species to whole genera.</title>
        <authorList>
            <person name="Goeker M."/>
        </authorList>
    </citation>
    <scope>NUCLEOTIDE SEQUENCE [LARGE SCALE GENOMIC DNA]</scope>
    <source>
        <strain evidence="3 4">DSM 12244</strain>
    </source>
</reference>
<evidence type="ECO:0000256" key="1">
    <source>
        <dbReference type="ARBA" id="ARBA00022612"/>
    </source>
</evidence>
<sequence>MTKLSPEDLANYAQAARRTNLHVFLSDAFGVLFPDEELSGDWYIEALCYALQTAAQQDGGRLMVTMPPRYLKSVAASVVLPAWILGKEPATKVIVASYAEALAKEQSRLFRKLVASRYYRSVFPGAGLKPKVNNATEFVTLQGGGRRAVTVGGSVTGIGADLIIVDDLMKASDANSDAMREDARRFFDETLYTRINKKASGSIVVVQQRLHQDDLIAHLQDKGTFEHLNLPAIAQISEQIPLYCGFVHEREQGDLLSHSRENEDTLAQIRRDLGEAPFCTQYLQDPEAAGSSMLDFSKVTLLDDEVADIRPLETYQVWDTAIKAETTNDYSVGITFGWDDERWVILDVIRRRMKFDALKAAGIAFHDKWKPDLVLVEDSANGSAMVTDLKKIERIYIKTLGVKGSKEERFSFAVDYLENGKLALLRKAPYFDDLRRELLAFPTSRHDDQVDAISLFVRRLRLPRPLPGKSGGSRRKMR</sequence>
<proteinExistence type="predicted"/>
<keyword evidence="1" id="KW-1188">Viral release from host cell</keyword>
<feature type="domain" description="Terminase large subunit gp17-like C-terminal" evidence="2">
    <location>
        <begin position="318"/>
        <end position="456"/>
    </location>
</feature>
<dbReference type="InterPro" id="IPR035421">
    <property type="entry name" value="Terminase_6C"/>
</dbReference>
<evidence type="ECO:0000259" key="2">
    <source>
        <dbReference type="Pfam" id="PF17289"/>
    </source>
</evidence>
<dbReference type="EMBL" id="QBKU01000011">
    <property type="protein sequence ID" value="PTX72299.1"/>
    <property type="molecule type" value="Genomic_DNA"/>
</dbReference>
<dbReference type="NCBIfam" id="TIGR01630">
    <property type="entry name" value="psiM2_ORF9"/>
    <property type="match status" value="1"/>
</dbReference>
<organism evidence="3 4">
    <name type="scientific">Sulfitobacter mediterraneus</name>
    <dbReference type="NCBI Taxonomy" id="83219"/>
    <lineage>
        <taxon>Bacteria</taxon>
        <taxon>Pseudomonadati</taxon>
        <taxon>Pseudomonadota</taxon>
        <taxon>Alphaproteobacteria</taxon>
        <taxon>Rhodobacterales</taxon>
        <taxon>Roseobacteraceae</taxon>
        <taxon>Sulfitobacter</taxon>
    </lineage>
</organism>
<evidence type="ECO:0000313" key="3">
    <source>
        <dbReference type="EMBL" id="PTX72299.1"/>
    </source>
</evidence>
<evidence type="ECO:0000313" key="4">
    <source>
        <dbReference type="Proteomes" id="UP000244092"/>
    </source>
</evidence>
<accession>A0A2T6CAQ9</accession>
<dbReference type="RefSeq" id="WP_162933337.1">
    <property type="nucleotide sequence ID" value="NZ_CANMAK010000004.1"/>
</dbReference>
<comment type="caution">
    <text evidence="3">The sequence shown here is derived from an EMBL/GenBank/DDBJ whole genome shotgun (WGS) entry which is preliminary data.</text>
</comment>
<protein>
    <submittedName>
        <fullName evidence="3">Putative phage terminase large subunit-like protein</fullName>
    </submittedName>
</protein>
<dbReference type="Gene3D" id="3.30.420.240">
    <property type="match status" value="1"/>
</dbReference>
<gene>
    <name evidence="3" type="ORF">C8N31_11110</name>
</gene>
<name>A0A2T6CAQ9_9RHOB</name>